<accession>A0A8D8GUL5</accession>
<proteinExistence type="predicted"/>
<protein>
    <submittedName>
        <fullName evidence="1">(northern house mosquito) hypothetical protein</fullName>
    </submittedName>
</protein>
<dbReference type="AlphaFoldDB" id="A0A8D8GUL5"/>
<name>A0A8D8GUL5_CULPI</name>
<dbReference type="EMBL" id="HBUE01179567">
    <property type="protein sequence ID" value="CAG6519539.1"/>
    <property type="molecule type" value="Transcribed_RNA"/>
</dbReference>
<sequence length="111" mass="12059">MLRDLRMRCANQGREQLDVVTNRSRCNRCTVAAAVATRVGAAVAAPAAKRPKPCCAGCPGSSRTRCTPRTRAAAGTTTKCRVRSAQGFHCCSGCGSSRRNKNRYRKSRNRK</sequence>
<organism evidence="1">
    <name type="scientific">Culex pipiens</name>
    <name type="common">House mosquito</name>
    <dbReference type="NCBI Taxonomy" id="7175"/>
    <lineage>
        <taxon>Eukaryota</taxon>
        <taxon>Metazoa</taxon>
        <taxon>Ecdysozoa</taxon>
        <taxon>Arthropoda</taxon>
        <taxon>Hexapoda</taxon>
        <taxon>Insecta</taxon>
        <taxon>Pterygota</taxon>
        <taxon>Neoptera</taxon>
        <taxon>Endopterygota</taxon>
        <taxon>Diptera</taxon>
        <taxon>Nematocera</taxon>
        <taxon>Culicoidea</taxon>
        <taxon>Culicidae</taxon>
        <taxon>Culicinae</taxon>
        <taxon>Culicini</taxon>
        <taxon>Culex</taxon>
        <taxon>Culex</taxon>
    </lineage>
</organism>
<reference evidence="1" key="1">
    <citation type="submission" date="2021-05" db="EMBL/GenBank/DDBJ databases">
        <authorList>
            <person name="Alioto T."/>
            <person name="Alioto T."/>
            <person name="Gomez Garrido J."/>
        </authorList>
    </citation>
    <scope>NUCLEOTIDE SEQUENCE</scope>
</reference>
<evidence type="ECO:0000313" key="1">
    <source>
        <dbReference type="EMBL" id="CAG6519539.1"/>
    </source>
</evidence>
<dbReference type="EMBL" id="HBUE01285150">
    <property type="protein sequence ID" value="CAG6571090.1"/>
    <property type="molecule type" value="Transcribed_RNA"/>
</dbReference>